<evidence type="ECO:0000256" key="1">
    <source>
        <dbReference type="SAM" id="Phobius"/>
    </source>
</evidence>
<feature type="transmembrane region" description="Helical" evidence="1">
    <location>
        <begin position="684"/>
        <end position="711"/>
    </location>
</feature>
<feature type="transmembrane region" description="Helical" evidence="1">
    <location>
        <begin position="553"/>
        <end position="571"/>
    </location>
</feature>
<feature type="transmembrane region" description="Helical" evidence="1">
    <location>
        <begin position="440"/>
        <end position="460"/>
    </location>
</feature>
<accession>F8WX87</accession>
<feature type="transmembrane region" description="Helical" evidence="1">
    <location>
        <begin position="516"/>
        <end position="533"/>
    </location>
</feature>
<dbReference type="eggNOG" id="COG5373">
    <property type="taxonomic scope" value="Bacteria"/>
</dbReference>
<comment type="caution">
    <text evidence="2">The sequence shown here is derived from an EMBL/GenBank/DDBJ whole genome shotgun (WGS) entry which is preliminary data.</text>
</comment>
<feature type="transmembrane region" description="Helical" evidence="1">
    <location>
        <begin position="413"/>
        <end position="434"/>
    </location>
</feature>
<feature type="transmembrane region" description="Helical" evidence="1">
    <location>
        <begin position="767"/>
        <end position="784"/>
    </location>
</feature>
<gene>
    <name evidence="2" type="ORF">HMPREF9456_00596</name>
</gene>
<sequence length="858" mass="98369">MRLFDITCIFTVLLSYYQLNNNLMEGFLILLVIIILIVIVVFPIIIYSKVSSIRNDIEYLNNSFNDLNSKLTRFFKEAGSQEAVKERQEATNELSAMENVEPISTEVKEPKAVEEVLLPDIHIAAFQEKILEDHPVEERTRVVDEPKEETIPSFAASISHENEEAVVERIFQSSEPAFTNETIEPERNLVERFLGENWLSKVGIVTLVLGIAFFVKYAIDRDWINEIGRVGIGLLTGGIIIGIAHKLKRQYHVFSSILVGGSISVFYITITLAFREYELFSQPIAFVLLIAITTFSVILSLLYDRKELAIFSLLGGFASPLMISTGAGNYIVLFSYILILNTGMLVISFAKKWRVIGIMCYILTLGFFWSWLLTAYRDHSLVLVTLFAVLFFVQFYLLAIIDHLRTEKKVTAYQSLLILSNNLFVFLACLYAWDQYQYDVRGLITIVLAVFNAIVMFTLFRRSEVDRNLIYVIIAVVMTFVSLAIPIQLNGHVITMFWAAEAVVLLLLWRRSRINVFWFGFGIICLLTVISYVMDIHNNYSYDPELPILLNRIFITGIVVIVASAICLFILRKEDPDMEIEIRGFDLLSVGAVVKVFKYVLITLAYVMPFLELNYQLERFTDVEFYSSFRYLSMATYTALYVALLAFIYRKKASAAFTYVLLLASVICYAVFYSYMAIDLRFDIFYGGMYSTAHFLIHYLSLPAVIYIAYLLVRNIKSLPQEWFSSICWVLVVLCVLILSIETDHTIIALFGNAESYDFLLYDVHTFGYPMLWGVLAMILMIWGLNGKEVLLRKISLIFFGVIILKFYAYDVWRMSQAGRIVSFIILGVILLSVSFLQQKIKTLVKADEVEEIEENKE</sequence>
<feature type="transmembrane region" description="Helical" evidence="1">
    <location>
        <begin position="227"/>
        <end position="244"/>
    </location>
</feature>
<dbReference type="STRING" id="742767.HMPREF9456_00596"/>
<keyword evidence="1" id="KW-0812">Transmembrane</keyword>
<name>F8WX87_9BACT</name>
<dbReference type="PANTHER" id="PTHR38434:SF1">
    <property type="entry name" value="BLL2549 PROTEIN"/>
    <property type="match status" value="1"/>
</dbReference>
<feature type="transmembrane region" description="Helical" evidence="1">
    <location>
        <begin position="251"/>
        <end position="274"/>
    </location>
</feature>
<feature type="transmembrane region" description="Helical" evidence="1">
    <location>
        <begin position="380"/>
        <end position="401"/>
    </location>
</feature>
<dbReference type="Proteomes" id="UP000006420">
    <property type="component" value="Unassembled WGS sequence"/>
</dbReference>
<feature type="transmembrane region" description="Helical" evidence="1">
    <location>
        <begin position="27"/>
        <end position="47"/>
    </location>
</feature>
<feature type="transmembrane region" description="Helical" evidence="1">
    <location>
        <begin position="330"/>
        <end position="349"/>
    </location>
</feature>
<dbReference type="EMBL" id="ADLW01000002">
    <property type="protein sequence ID" value="EGK04843.1"/>
    <property type="molecule type" value="Genomic_DNA"/>
</dbReference>
<feature type="transmembrane region" description="Helical" evidence="1">
    <location>
        <begin position="791"/>
        <end position="809"/>
    </location>
</feature>
<dbReference type="HOGENOM" id="CLU_014077_0_0_10"/>
<feature type="transmembrane region" description="Helical" evidence="1">
    <location>
        <begin position="656"/>
        <end position="678"/>
    </location>
</feature>
<feature type="transmembrane region" description="Helical" evidence="1">
    <location>
        <begin position="356"/>
        <end position="374"/>
    </location>
</feature>
<feature type="transmembrane region" description="Helical" evidence="1">
    <location>
        <begin position="493"/>
        <end position="509"/>
    </location>
</feature>
<feature type="transmembrane region" description="Helical" evidence="1">
    <location>
        <begin position="592"/>
        <end position="611"/>
    </location>
</feature>
<reference evidence="2 3" key="1">
    <citation type="submission" date="2011-04" db="EMBL/GenBank/DDBJ databases">
        <title>The Genome Sequence of Dysgonomonas mossii DSM 22836.</title>
        <authorList>
            <consortium name="The Broad Institute Genome Sequencing Platform"/>
            <person name="Earl A."/>
            <person name="Ward D."/>
            <person name="Feldgarden M."/>
            <person name="Gevers D."/>
            <person name="Pudlo N."/>
            <person name="Martens E."/>
            <person name="Allen-Vercoe E."/>
            <person name="Young S.K."/>
            <person name="Zeng Q."/>
            <person name="Gargeya S."/>
            <person name="Fitzgerald M."/>
            <person name="Haas B."/>
            <person name="Abouelleil A."/>
            <person name="Alvarado L."/>
            <person name="Arachchi H.M."/>
            <person name="Berlin A."/>
            <person name="Brown A."/>
            <person name="Chapman S.B."/>
            <person name="Chen Z."/>
            <person name="Dunbar C."/>
            <person name="Freedman E."/>
            <person name="Gearin G."/>
            <person name="Gellesch M."/>
            <person name="Goldberg J."/>
            <person name="Griggs A."/>
            <person name="Gujja S."/>
            <person name="Heiman D."/>
            <person name="Howarth C."/>
            <person name="Larson L."/>
            <person name="Lui A."/>
            <person name="MacDonald P.J.P."/>
            <person name="Mehta T."/>
            <person name="Montmayeur A."/>
            <person name="Murphy C."/>
            <person name="Neiman D."/>
            <person name="Pearson M."/>
            <person name="Priest M."/>
            <person name="Roberts A."/>
            <person name="Saif S."/>
            <person name="Shea T."/>
            <person name="Shenoy N."/>
            <person name="Sisk P."/>
            <person name="Stolte C."/>
            <person name="Sykes S."/>
            <person name="Yandava C."/>
            <person name="Wortman J."/>
            <person name="Nusbaum C."/>
            <person name="Birren B."/>
        </authorList>
    </citation>
    <scope>NUCLEOTIDE SEQUENCE [LARGE SCALE GENOMIC DNA]</scope>
    <source>
        <strain evidence="2 3">DSM 22836</strain>
    </source>
</reference>
<keyword evidence="1" id="KW-0472">Membrane</keyword>
<dbReference type="InterPro" id="IPR019286">
    <property type="entry name" value="DUF2339_TM"/>
</dbReference>
<feature type="transmembrane region" description="Helical" evidence="1">
    <location>
        <begin position="821"/>
        <end position="837"/>
    </location>
</feature>
<evidence type="ECO:0008006" key="4">
    <source>
        <dbReference type="Google" id="ProtNLM"/>
    </source>
</evidence>
<feature type="transmembrane region" description="Helical" evidence="1">
    <location>
        <begin position="308"/>
        <end position="324"/>
    </location>
</feature>
<dbReference type="Pfam" id="PF10101">
    <property type="entry name" value="DUF2339"/>
    <property type="match status" value="1"/>
</dbReference>
<dbReference type="AlphaFoldDB" id="F8WX87"/>
<evidence type="ECO:0000313" key="2">
    <source>
        <dbReference type="EMBL" id="EGK04843.1"/>
    </source>
</evidence>
<organism evidence="2 3">
    <name type="scientific">Dysgonomonas mossii DSM 22836</name>
    <dbReference type="NCBI Taxonomy" id="742767"/>
    <lineage>
        <taxon>Bacteria</taxon>
        <taxon>Pseudomonadati</taxon>
        <taxon>Bacteroidota</taxon>
        <taxon>Bacteroidia</taxon>
        <taxon>Bacteroidales</taxon>
        <taxon>Dysgonomonadaceae</taxon>
        <taxon>Dysgonomonas</taxon>
    </lineage>
</organism>
<feature type="transmembrane region" description="Helical" evidence="1">
    <location>
        <begin position="723"/>
        <end position="741"/>
    </location>
</feature>
<keyword evidence="1" id="KW-1133">Transmembrane helix</keyword>
<feature type="transmembrane region" description="Helical" evidence="1">
    <location>
        <begin position="631"/>
        <end position="649"/>
    </location>
</feature>
<feature type="transmembrane region" description="Helical" evidence="1">
    <location>
        <begin position="198"/>
        <end position="215"/>
    </location>
</feature>
<keyword evidence="3" id="KW-1185">Reference proteome</keyword>
<proteinExistence type="predicted"/>
<protein>
    <recommendedName>
        <fullName evidence="4">DUF2339 domain-containing protein</fullName>
    </recommendedName>
</protein>
<feature type="transmembrane region" description="Helical" evidence="1">
    <location>
        <begin position="280"/>
        <end position="301"/>
    </location>
</feature>
<feature type="transmembrane region" description="Helical" evidence="1">
    <location>
        <begin position="469"/>
        <end position="487"/>
    </location>
</feature>
<dbReference type="PANTHER" id="PTHR38434">
    <property type="entry name" value="BLL2549 PROTEIN"/>
    <property type="match status" value="1"/>
</dbReference>
<evidence type="ECO:0000313" key="3">
    <source>
        <dbReference type="Proteomes" id="UP000006420"/>
    </source>
</evidence>